<gene>
    <name evidence="1" type="ORF">METZ01_LOCUS245439</name>
</gene>
<dbReference type="EMBL" id="UINC01064172">
    <property type="protein sequence ID" value="SVB92585.1"/>
    <property type="molecule type" value="Genomic_DNA"/>
</dbReference>
<name>A0A382HZN5_9ZZZZ</name>
<protein>
    <submittedName>
        <fullName evidence="1">Uncharacterized protein</fullName>
    </submittedName>
</protein>
<evidence type="ECO:0000313" key="1">
    <source>
        <dbReference type="EMBL" id="SVB92585.1"/>
    </source>
</evidence>
<proteinExistence type="predicted"/>
<dbReference type="AlphaFoldDB" id="A0A382HZN5"/>
<organism evidence="1">
    <name type="scientific">marine metagenome</name>
    <dbReference type="NCBI Taxonomy" id="408172"/>
    <lineage>
        <taxon>unclassified sequences</taxon>
        <taxon>metagenomes</taxon>
        <taxon>ecological metagenomes</taxon>
    </lineage>
</organism>
<sequence length="94" mass="10838">MDLRPKEKEIQTWFSLMETNINERICPNCGESCENEYETVFVNGQELCVCCNSNIEPCYEEDGFTDDLIDNAGGNNNVFVDIYQELHLSYNPLD</sequence>
<accession>A0A382HZN5</accession>
<reference evidence="1" key="1">
    <citation type="submission" date="2018-05" db="EMBL/GenBank/DDBJ databases">
        <authorList>
            <person name="Lanie J.A."/>
            <person name="Ng W.-L."/>
            <person name="Kazmierczak K.M."/>
            <person name="Andrzejewski T.M."/>
            <person name="Davidsen T.M."/>
            <person name="Wayne K.J."/>
            <person name="Tettelin H."/>
            <person name="Glass J.I."/>
            <person name="Rusch D."/>
            <person name="Podicherti R."/>
            <person name="Tsui H.-C.T."/>
            <person name="Winkler M.E."/>
        </authorList>
    </citation>
    <scope>NUCLEOTIDE SEQUENCE</scope>
</reference>